<evidence type="ECO:0000313" key="2">
    <source>
        <dbReference type="EMBL" id="KYO27265.1"/>
    </source>
</evidence>
<accession>A0A151MRW4</accession>
<organism evidence="2 3">
    <name type="scientific">Alligator mississippiensis</name>
    <name type="common">American alligator</name>
    <dbReference type="NCBI Taxonomy" id="8496"/>
    <lineage>
        <taxon>Eukaryota</taxon>
        <taxon>Metazoa</taxon>
        <taxon>Chordata</taxon>
        <taxon>Craniata</taxon>
        <taxon>Vertebrata</taxon>
        <taxon>Euteleostomi</taxon>
        <taxon>Archelosauria</taxon>
        <taxon>Archosauria</taxon>
        <taxon>Crocodylia</taxon>
        <taxon>Alligatoridae</taxon>
        <taxon>Alligatorinae</taxon>
        <taxon>Alligator</taxon>
    </lineage>
</organism>
<feature type="region of interest" description="Disordered" evidence="1">
    <location>
        <begin position="71"/>
        <end position="99"/>
    </location>
</feature>
<keyword evidence="3" id="KW-1185">Reference proteome</keyword>
<gene>
    <name evidence="2" type="ORF">Y1Q_0021205</name>
</gene>
<comment type="caution">
    <text evidence="2">The sequence shown here is derived from an EMBL/GenBank/DDBJ whole genome shotgun (WGS) entry which is preliminary data.</text>
</comment>
<dbReference type="Proteomes" id="UP000050525">
    <property type="component" value="Unassembled WGS sequence"/>
</dbReference>
<evidence type="ECO:0000256" key="1">
    <source>
        <dbReference type="SAM" id="MobiDB-lite"/>
    </source>
</evidence>
<dbReference type="EMBL" id="AKHW03005226">
    <property type="protein sequence ID" value="KYO27265.1"/>
    <property type="molecule type" value="Genomic_DNA"/>
</dbReference>
<proteinExistence type="predicted"/>
<evidence type="ECO:0000313" key="3">
    <source>
        <dbReference type="Proteomes" id="UP000050525"/>
    </source>
</evidence>
<name>A0A151MRW4_ALLMI</name>
<sequence length="99" mass="11437">MIWQQSFLFLIKKILKLSTHQWHLSYFILLYPGLTRGWECYGDSPIRLPERGLVAINCDFNRTAKNSKFCTKKTPNDAQNPSKLCRPPVLLPLTSPFPS</sequence>
<reference evidence="2 3" key="1">
    <citation type="journal article" date="2012" name="Genome Biol.">
        <title>Sequencing three crocodilian genomes to illuminate the evolution of archosaurs and amniotes.</title>
        <authorList>
            <person name="St John J.A."/>
            <person name="Braun E.L."/>
            <person name="Isberg S.R."/>
            <person name="Miles L.G."/>
            <person name="Chong A.Y."/>
            <person name="Gongora J."/>
            <person name="Dalzell P."/>
            <person name="Moran C."/>
            <person name="Bed'hom B."/>
            <person name="Abzhanov A."/>
            <person name="Burgess S.C."/>
            <person name="Cooksey A.M."/>
            <person name="Castoe T.A."/>
            <person name="Crawford N.G."/>
            <person name="Densmore L.D."/>
            <person name="Drew J.C."/>
            <person name="Edwards S.V."/>
            <person name="Faircloth B.C."/>
            <person name="Fujita M.K."/>
            <person name="Greenwold M.J."/>
            <person name="Hoffmann F.G."/>
            <person name="Howard J.M."/>
            <person name="Iguchi T."/>
            <person name="Janes D.E."/>
            <person name="Khan S.Y."/>
            <person name="Kohno S."/>
            <person name="de Koning A.J."/>
            <person name="Lance S.L."/>
            <person name="McCarthy F.M."/>
            <person name="McCormack J.E."/>
            <person name="Merchant M.E."/>
            <person name="Peterson D.G."/>
            <person name="Pollock D.D."/>
            <person name="Pourmand N."/>
            <person name="Raney B.J."/>
            <person name="Roessler K.A."/>
            <person name="Sanford J.R."/>
            <person name="Sawyer R.H."/>
            <person name="Schmidt C.J."/>
            <person name="Triplett E.W."/>
            <person name="Tuberville T.D."/>
            <person name="Venegas-Anaya M."/>
            <person name="Howard J.T."/>
            <person name="Jarvis E.D."/>
            <person name="Guillette L.J.Jr."/>
            <person name="Glenn T.C."/>
            <person name="Green R.E."/>
            <person name="Ray D.A."/>
        </authorList>
    </citation>
    <scope>NUCLEOTIDE SEQUENCE [LARGE SCALE GENOMIC DNA]</scope>
    <source>
        <strain evidence="2">KSC_2009_1</strain>
    </source>
</reference>
<protein>
    <submittedName>
        <fullName evidence="2">Uncharacterized protein</fullName>
    </submittedName>
</protein>
<dbReference type="AlphaFoldDB" id="A0A151MRW4"/>